<dbReference type="InterPro" id="IPR001451">
    <property type="entry name" value="Hexapep"/>
</dbReference>
<evidence type="ECO:0000256" key="4">
    <source>
        <dbReference type="ARBA" id="ARBA00023315"/>
    </source>
</evidence>
<keyword evidence="3" id="KW-0677">Repeat</keyword>
<accession>A0A161STC7</accession>
<evidence type="ECO:0000256" key="3">
    <source>
        <dbReference type="ARBA" id="ARBA00022737"/>
    </source>
</evidence>
<keyword evidence="4" id="KW-0012">Acyltransferase</keyword>
<dbReference type="InterPro" id="IPR045304">
    <property type="entry name" value="LbH_SAT"/>
</dbReference>
<sequence length="187" mass="20804">MIKNKEDYRFFLCADLASLNKKKFERHHKYSHPILQFQRNLRRIEYYQNCRKDVTSQLYLKILKLRFIKESVHLGFTIPPNVFDAGLSIAHYGSIVVNGNAKVGKNCRIHSAVNIAGSARIGDNVYIGPGVKIFGDVIIGDNVTIGANSVVNKDVPDNVTVAGVPAKIIKDYPTVSIIDGYAVASRN</sequence>
<evidence type="ECO:0000313" key="5">
    <source>
        <dbReference type="EMBL" id="KZE38880.1"/>
    </source>
</evidence>
<dbReference type="CDD" id="cd03354">
    <property type="entry name" value="LbH_SAT"/>
    <property type="match status" value="1"/>
</dbReference>
<dbReference type="Gene3D" id="2.160.10.10">
    <property type="entry name" value="Hexapeptide repeat proteins"/>
    <property type="match status" value="1"/>
</dbReference>
<comment type="caution">
    <text evidence="5">The sequence shown here is derived from an EMBL/GenBank/DDBJ whole genome shotgun (WGS) entry which is preliminary data.</text>
</comment>
<reference evidence="5 6" key="1">
    <citation type="submission" date="2016-01" db="EMBL/GenBank/DDBJ databases">
        <title>Whole genome sequencing of Bhargavaea cecembensis T14.</title>
        <authorList>
            <person name="Hong K.W."/>
        </authorList>
    </citation>
    <scope>NUCLEOTIDE SEQUENCE [LARGE SCALE GENOMIC DNA]</scope>
    <source>
        <strain evidence="5 6">T14</strain>
    </source>
</reference>
<evidence type="ECO:0000313" key="6">
    <source>
        <dbReference type="Proteomes" id="UP000076490"/>
    </source>
</evidence>
<dbReference type="Proteomes" id="UP000076490">
    <property type="component" value="Unassembled WGS sequence"/>
</dbReference>
<dbReference type="PANTHER" id="PTHR42811">
    <property type="entry name" value="SERINE ACETYLTRANSFERASE"/>
    <property type="match status" value="1"/>
</dbReference>
<dbReference type="InterPro" id="IPR011004">
    <property type="entry name" value="Trimer_LpxA-like_sf"/>
</dbReference>
<dbReference type="RefSeq" id="WP_063180853.1">
    <property type="nucleotide sequence ID" value="NZ_LQNT01000009.1"/>
</dbReference>
<dbReference type="GO" id="GO:0016746">
    <property type="term" value="F:acyltransferase activity"/>
    <property type="evidence" value="ECO:0007669"/>
    <property type="project" value="UniProtKB-KW"/>
</dbReference>
<dbReference type="InterPro" id="IPR018357">
    <property type="entry name" value="Hexapep_transf_CS"/>
</dbReference>
<organism evidence="5 6">
    <name type="scientific">Bhargavaea cecembensis</name>
    <dbReference type="NCBI Taxonomy" id="394098"/>
    <lineage>
        <taxon>Bacteria</taxon>
        <taxon>Bacillati</taxon>
        <taxon>Bacillota</taxon>
        <taxon>Bacilli</taxon>
        <taxon>Bacillales</taxon>
        <taxon>Caryophanaceae</taxon>
        <taxon>Bhargavaea</taxon>
    </lineage>
</organism>
<name>A0A161STC7_9BACL</name>
<dbReference type="Pfam" id="PF00132">
    <property type="entry name" value="Hexapep"/>
    <property type="match status" value="1"/>
</dbReference>
<comment type="similarity">
    <text evidence="1">Belongs to the transferase hexapeptide repeat family.</text>
</comment>
<gene>
    <name evidence="5" type="ORF">AV656_08245</name>
</gene>
<dbReference type="PROSITE" id="PS00101">
    <property type="entry name" value="HEXAPEP_TRANSFERASES"/>
    <property type="match status" value="1"/>
</dbReference>
<dbReference type="EMBL" id="LQNT01000009">
    <property type="protein sequence ID" value="KZE38880.1"/>
    <property type="molecule type" value="Genomic_DNA"/>
</dbReference>
<proteinExistence type="inferred from homology"/>
<evidence type="ECO:0000256" key="2">
    <source>
        <dbReference type="ARBA" id="ARBA00022679"/>
    </source>
</evidence>
<protein>
    <submittedName>
        <fullName evidence="5">Serine acetyltransferase</fullName>
    </submittedName>
</protein>
<keyword evidence="2 5" id="KW-0808">Transferase</keyword>
<dbReference type="SUPFAM" id="SSF51161">
    <property type="entry name" value="Trimeric LpxA-like enzymes"/>
    <property type="match status" value="1"/>
</dbReference>
<dbReference type="OrthoDB" id="9801456at2"/>
<dbReference type="AlphaFoldDB" id="A0A161STC7"/>
<evidence type="ECO:0000256" key="1">
    <source>
        <dbReference type="ARBA" id="ARBA00007274"/>
    </source>
</evidence>